<accession>A0A518BBU1</accession>
<organism evidence="1 2">
    <name type="scientific">Kolteria novifilia</name>
    <dbReference type="NCBI Taxonomy" id="2527975"/>
    <lineage>
        <taxon>Bacteria</taxon>
        <taxon>Pseudomonadati</taxon>
        <taxon>Planctomycetota</taxon>
        <taxon>Planctomycetia</taxon>
        <taxon>Kolteriales</taxon>
        <taxon>Kolteriaceae</taxon>
        <taxon>Kolteria</taxon>
    </lineage>
</organism>
<dbReference type="KEGG" id="knv:Pan216_52530"/>
<sequence>MKNVRWSLLVLCLPLAVGCSEIDAEKITPLLELGAALEDSTPDTITELRNKFSKELAKLEYNELTPGERRVVGLLDLAATEWLMADVQLDHYRRGREEEHRLAGLRYAQAYLDKANEYVQKARLLTEGNSVF</sequence>
<dbReference type="PROSITE" id="PS51257">
    <property type="entry name" value="PROKAR_LIPOPROTEIN"/>
    <property type="match status" value="1"/>
</dbReference>
<gene>
    <name evidence="1" type="ORF">Pan216_52530</name>
</gene>
<keyword evidence="2" id="KW-1185">Reference proteome</keyword>
<name>A0A518BBU1_9BACT</name>
<proteinExistence type="predicted"/>
<evidence type="ECO:0000313" key="1">
    <source>
        <dbReference type="EMBL" id="QDU64363.1"/>
    </source>
</evidence>
<dbReference type="AlphaFoldDB" id="A0A518BBU1"/>
<reference evidence="1 2" key="1">
    <citation type="submission" date="2019-02" db="EMBL/GenBank/DDBJ databases">
        <title>Deep-cultivation of Planctomycetes and their phenomic and genomic characterization uncovers novel biology.</title>
        <authorList>
            <person name="Wiegand S."/>
            <person name="Jogler M."/>
            <person name="Boedeker C."/>
            <person name="Pinto D."/>
            <person name="Vollmers J."/>
            <person name="Rivas-Marin E."/>
            <person name="Kohn T."/>
            <person name="Peeters S.H."/>
            <person name="Heuer A."/>
            <person name="Rast P."/>
            <person name="Oberbeckmann S."/>
            <person name="Bunk B."/>
            <person name="Jeske O."/>
            <person name="Meyerdierks A."/>
            <person name="Storesund J.E."/>
            <person name="Kallscheuer N."/>
            <person name="Luecker S."/>
            <person name="Lage O.M."/>
            <person name="Pohl T."/>
            <person name="Merkel B.J."/>
            <person name="Hornburger P."/>
            <person name="Mueller R.-W."/>
            <person name="Bruemmer F."/>
            <person name="Labrenz M."/>
            <person name="Spormann A.M."/>
            <person name="Op den Camp H."/>
            <person name="Overmann J."/>
            <person name="Amann R."/>
            <person name="Jetten M.S.M."/>
            <person name="Mascher T."/>
            <person name="Medema M.H."/>
            <person name="Devos D.P."/>
            <person name="Kaster A.-K."/>
            <person name="Ovreas L."/>
            <person name="Rohde M."/>
            <person name="Galperin M.Y."/>
            <person name="Jogler C."/>
        </authorList>
    </citation>
    <scope>NUCLEOTIDE SEQUENCE [LARGE SCALE GENOMIC DNA]</scope>
    <source>
        <strain evidence="1 2">Pan216</strain>
    </source>
</reference>
<dbReference type="EMBL" id="CP036279">
    <property type="protein sequence ID" value="QDU64363.1"/>
    <property type="molecule type" value="Genomic_DNA"/>
</dbReference>
<evidence type="ECO:0000313" key="2">
    <source>
        <dbReference type="Proteomes" id="UP000317093"/>
    </source>
</evidence>
<dbReference type="Proteomes" id="UP000317093">
    <property type="component" value="Chromosome"/>
</dbReference>
<dbReference type="RefSeq" id="WP_145262519.1">
    <property type="nucleotide sequence ID" value="NZ_CP036279.1"/>
</dbReference>
<protein>
    <submittedName>
        <fullName evidence="1">Uncharacterized protein</fullName>
    </submittedName>
</protein>